<dbReference type="SUPFAM" id="SSF51735">
    <property type="entry name" value="NAD(P)-binding Rossmann-fold domains"/>
    <property type="match status" value="1"/>
</dbReference>
<dbReference type="Gene3D" id="3.40.50.720">
    <property type="entry name" value="NAD(P)-binding Rossmann-like Domain"/>
    <property type="match status" value="1"/>
</dbReference>
<dbReference type="InterPro" id="IPR001509">
    <property type="entry name" value="Epimerase_deHydtase"/>
</dbReference>
<dbReference type="HOGENOM" id="CLU_061176_0_1_11"/>
<dbReference type="PANTHER" id="PTHR48079:SF6">
    <property type="entry name" value="NAD(P)-BINDING DOMAIN-CONTAINING PROTEIN-RELATED"/>
    <property type="match status" value="1"/>
</dbReference>
<evidence type="ECO:0000313" key="1">
    <source>
        <dbReference type="EMBL" id="AIY19460.1"/>
    </source>
</evidence>
<dbReference type="InterPro" id="IPR051783">
    <property type="entry name" value="NAD(P)-dependent_oxidoreduct"/>
</dbReference>
<dbReference type="STRING" id="2045.KR76_26675"/>
<reference evidence="1 2" key="1">
    <citation type="journal article" date="2015" name="Genome Announc.">
        <title>Complete Genome Sequence of Steroid-Transforming Nocardioides simplex VKM Ac-2033D.</title>
        <authorList>
            <person name="Shtratnikova V.Y."/>
            <person name="Schelkunov M.I."/>
            <person name="Pekov Y.A."/>
            <person name="Fokina V.V."/>
            <person name="Logacheva M.D."/>
            <person name="Sokolov S.L."/>
            <person name="Bragin E.Y."/>
            <person name="Ashapkin V.V."/>
            <person name="Donova M.V."/>
        </authorList>
    </citation>
    <scope>NUCLEOTIDE SEQUENCE [LARGE SCALE GENOMIC DNA]</scope>
    <source>
        <strain evidence="1 2">VKM Ac-2033D</strain>
    </source>
</reference>
<dbReference type="GeneID" id="96612326"/>
<evidence type="ECO:0000313" key="2">
    <source>
        <dbReference type="Proteomes" id="UP000030300"/>
    </source>
</evidence>
<dbReference type="Proteomes" id="UP000030300">
    <property type="component" value="Chromosome"/>
</dbReference>
<organism evidence="1 2">
    <name type="scientific">Nocardioides simplex</name>
    <name type="common">Arthrobacter simplex</name>
    <dbReference type="NCBI Taxonomy" id="2045"/>
    <lineage>
        <taxon>Bacteria</taxon>
        <taxon>Bacillati</taxon>
        <taxon>Actinomycetota</taxon>
        <taxon>Actinomycetes</taxon>
        <taxon>Propionibacteriales</taxon>
        <taxon>Nocardioidaceae</taxon>
        <taxon>Pimelobacter</taxon>
    </lineage>
</organism>
<dbReference type="GO" id="GO:0005737">
    <property type="term" value="C:cytoplasm"/>
    <property type="evidence" value="ECO:0007669"/>
    <property type="project" value="TreeGrafter"/>
</dbReference>
<protein>
    <submittedName>
        <fullName evidence="1">NAD-dependent epimerase/dehydratase</fullName>
    </submittedName>
</protein>
<dbReference type="eggNOG" id="COG0451">
    <property type="taxonomic scope" value="Bacteria"/>
</dbReference>
<dbReference type="PANTHER" id="PTHR48079">
    <property type="entry name" value="PROTEIN YEEZ"/>
    <property type="match status" value="1"/>
</dbReference>
<dbReference type="GO" id="GO:0004029">
    <property type="term" value="F:aldehyde dehydrogenase (NAD+) activity"/>
    <property type="evidence" value="ECO:0007669"/>
    <property type="project" value="TreeGrafter"/>
</dbReference>
<name>A0A0A1DVJ3_NOCSI</name>
<gene>
    <name evidence="1" type="ORF">KR76_26675</name>
</gene>
<dbReference type="KEGG" id="psim:KR76_26675"/>
<keyword evidence="2" id="KW-1185">Reference proteome</keyword>
<dbReference type="OrthoDB" id="7941246at2"/>
<dbReference type="AlphaFoldDB" id="A0A0A1DVJ3"/>
<proteinExistence type="predicted"/>
<accession>A0A0A1DVJ3</accession>
<dbReference type="Pfam" id="PF01370">
    <property type="entry name" value="Epimerase"/>
    <property type="match status" value="1"/>
</dbReference>
<dbReference type="InterPro" id="IPR036291">
    <property type="entry name" value="NAD(P)-bd_dom_sf"/>
</dbReference>
<sequence>MRLLLLGGTQFLSRAVAAEAVRRGHVVVCANRGRSGTVPPGVRTVRWDRAEEAPAELTDGASYDAVVDVARHPSHVRRALDAVPEAHWVFVSTISVYADDADPAGPGKGALRPAITDDVDAAESVDAYGGMKVACERLVLDELPGAAVVRPGLVVGPGDPSGRFAYWARRSTATGDVLAPGRPSDVVQVIDVRDLAAWLVTLAEDGTGGVYDAVGAPLPIADLLGECLPDANLVWVDQEFLEADGVQPWAGPDSIPLWLPRPAYDGMLAHDAGPALAAGLTPRPLAETTRDTRAWLDADPAARIGGITAEREADLLSRWGSQGF</sequence>
<dbReference type="EMBL" id="CP009896">
    <property type="protein sequence ID" value="AIY19460.1"/>
    <property type="molecule type" value="Genomic_DNA"/>
</dbReference>
<dbReference type="RefSeq" id="WP_038682682.1">
    <property type="nucleotide sequence ID" value="NZ_BJMC01000020.1"/>
</dbReference>